<dbReference type="Gene3D" id="3.40.50.200">
    <property type="entry name" value="Peptidase S8/S53 domain"/>
    <property type="match status" value="1"/>
</dbReference>
<keyword evidence="2" id="KW-0378">Hydrolase</keyword>
<dbReference type="InterPro" id="IPR034182">
    <property type="entry name" value="Kexin/furin"/>
</dbReference>
<dbReference type="EMBL" id="JAHRIP010029055">
    <property type="protein sequence ID" value="MEQ2291395.1"/>
    <property type="molecule type" value="Genomic_DNA"/>
</dbReference>
<evidence type="ECO:0000313" key="7">
    <source>
        <dbReference type="EMBL" id="MEQ2291395.1"/>
    </source>
</evidence>
<dbReference type="Proteomes" id="UP001469553">
    <property type="component" value="Unassembled WGS sequence"/>
</dbReference>
<dbReference type="PANTHER" id="PTHR42884:SF11">
    <property type="entry name" value="FURIN (PAIRED BASIC AMINO ACID CLEAVING ENZYME) B"/>
    <property type="match status" value="1"/>
</dbReference>
<dbReference type="InterPro" id="IPR023828">
    <property type="entry name" value="Peptidase_S8_Ser-AS"/>
</dbReference>
<dbReference type="InterPro" id="IPR022398">
    <property type="entry name" value="Peptidase_S8_His-AS"/>
</dbReference>
<dbReference type="PANTHER" id="PTHR42884">
    <property type="entry name" value="PROPROTEIN CONVERTASE SUBTILISIN/KEXIN-RELATED"/>
    <property type="match status" value="1"/>
</dbReference>
<evidence type="ECO:0000313" key="8">
    <source>
        <dbReference type="Proteomes" id="UP001469553"/>
    </source>
</evidence>
<evidence type="ECO:0000256" key="1">
    <source>
        <dbReference type="ARBA" id="ARBA00022670"/>
    </source>
</evidence>
<dbReference type="PROSITE" id="PS00137">
    <property type="entry name" value="SUBTILASE_HIS"/>
    <property type="match status" value="1"/>
</dbReference>
<keyword evidence="8" id="KW-1185">Reference proteome</keyword>
<comment type="similarity">
    <text evidence="4">Belongs to the peptidase S8 family.</text>
</comment>
<evidence type="ECO:0000256" key="4">
    <source>
        <dbReference type="PROSITE-ProRule" id="PRU01240"/>
    </source>
</evidence>
<sequence>KIPFSLYRHGTRCAGEVAAVANNGICGAGVAYNAKIGGVRMLDGEVTDLVEAHSLSLNPQHIHIYSASWGPEDDGKSLDGPAKLAKEAFLQGITKGRGGLGSIFVWASGNGGREQDSCNCDGYTNSIYTLSISSTTESGNVPWYSEPCSSTLATTFSSGNPGEKQIVTTDLRQKCTDSHTGTSASAPLAAGIIALTLEAKIPHEDENIEVRDVARYGGAGVPPWCQAWARELPESAWWPGCSSRDPAGPSPNERREVIPHWAHHRQGEP</sequence>
<evidence type="ECO:0000256" key="2">
    <source>
        <dbReference type="ARBA" id="ARBA00022801"/>
    </source>
</evidence>
<name>A0ABV0YD53_9TELE</name>
<feature type="domain" description="Peptidase S8/S53" evidence="6">
    <location>
        <begin position="8"/>
        <end position="203"/>
    </location>
</feature>
<evidence type="ECO:0000256" key="5">
    <source>
        <dbReference type="SAM" id="MobiDB-lite"/>
    </source>
</evidence>
<evidence type="ECO:0000259" key="6">
    <source>
        <dbReference type="Pfam" id="PF00082"/>
    </source>
</evidence>
<dbReference type="InterPro" id="IPR036852">
    <property type="entry name" value="Peptidase_S8/S53_dom_sf"/>
</dbReference>
<dbReference type="SUPFAM" id="SSF52743">
    <property type="entry name" value="Subtilisin-like"/>
    <property type="match status" value="1"/>
</dbReference>
<proteinExistence type="inferred from homology"/>
<feature type="non-terminal residue" evidence="7">
    <location>
        <position position="1"/>
    </location>
</feature>
<comment type="caution">
    <text evidence="7">The sequence shown here is derived from an EMBL/GenBank/DDBJ whole genome shotgun (WGS) entry which is preliminary data.</text>
</comment>
<dbReference type="CDD" id="cd04059">
    <property type="entry name" value="Peptidases_S8_Protein_convertases_Kexins_Furin-like"/>
    <property type="match status" value="1"/>
</dbReference>
<feature type="region of interest" description="Disordered" evidence="5">
    <location>
        <begin position="242"/>
        <end position="269"/>
    </location>
</feature>
<dbReference type="PRINTS" id="PR00723">
    <property type="entry name" value="SUBTILISIN"/>
</dbReference>
<organism evidence="7 8">
    <name type="scientific">Ameca splendens</name>
    <dbReference type="NCBI Taxonomy" id="208324"/>
    <lineage>
        <taxon>Eukaryota</taxon>
        <taxon>Metazoa</taxon>
        <taxon>Chordata</taxon>
        <taxon>Craniata</taxon>
        <taxon>Vertebrata</taxon>
        <taxon>Euteleostomi</taxon>
        <taxon>Actinopterygii</taxon>
        <taxon>Neopterygii</taxon>
        <taxon>Teleostei</taxon>
        <taxon>Neoteleostei</taxon>
        <taxon>Acanthomorphata</taxon>
        <taxon>Ovalentaria</taxon>
        <taxon>Atherinomorphae</taxon>
        <taxon>Cyprinodontiformes</taxon>
        <taxon>Goodeidae</taxon>
        <taxon>Ameca</taxon>
    </lineage>
</organism>
<keyword evidence="3" id="KW-0720">Serine protease</keyword>
<evidence type="ECO:0000256" key="3">
    <source>
        <dbReference type="ARBA" id="ARBA00022825"/>
    </source>
</evidence>
<dbReference type="InterPro" id="IPR015500">
    <property type="entry name" value="Peptidase_S8_subtilisin-rel"/>
</dbReference>
<dbReference type="InterPro" id="IPR000209">
    <property type="entry name" value="Peptidase_S8/S53_dom"/>
</dbReference>
<dbReference type="PROSITE" id="PS00138">
    <property type="entry name" value="SUBTILASE_SER"/>
    <property type="match status" value="1"/>
</dbReference>
<comment type="caution">
    <text evidence="4">Lacks conserved residue(s) required for the propagation of feature annotation.</text>
</comment>
<keyword evidence="1" id="KW-0645">Protease</keyword>
<accession>A0ABV0YD53</accession>
<reference evidence="7 8" key="1">
    <citation type="submission" date="2021-06" db="EMBL/GenBank/DDBJ databases">
        <authorList>
            <person name="Palmer J.M."/>
        </authorList>
    </citation>
    <scope>NUCLEOTIDE SEQUENCE [LARGE SCALE GENOMIC DNA]</scope>
    <source>
        <strain evidence="7 8">AS_MEX2019</strain>
        <tissue evidence="7">Muscle</tissue>
    </source>
</reference>
<protein>
    <recommendedName>
        <fullName evidence="6">Peptidase S8/S53 domain-containing protein</fullName>
    </recommendedName>
</protein>
<gene>
    <name evidence="7" type="ORF">AMECASPLE_013038</name>
</gene>
<dbReference type="PROSITE" id="PS51892">
    <property type="entry name" value="SUBTILASE"/>
    <property type="match status" value="1"/>
</dbReference>
<dbReference type="Pfam" id="PF00082">
    <property type="entry name" value="Peptidase_S8"/>
    <property type="match status" value="1"/>
</dbReference>